<keyword evidence="1" id="KW-0472">Membrane</keyword>
<dbReference type="AlphaFoldDB" id="A0AAD7AMM6"/>
<dbReference type="Proteomes" id="UP001218218">
    <property type="component" value="Unassembled WGS sequence"/>
</dbReference>
<keyword evidence="1" id="KW-0812">Transmembrane</keyword>
<protein>
    <submittedName>
        <fullName evidence="2">Uncharacterized protein</fullName>
    </submittedName>
</protein>
<keyword evidence="3" id="KW-1185">Reference proteome</keyword>
<comment type="caution">
    <text evidence="2">The sequence shown here is derived from an EMBL/GenBank/DDBJ whole genome shotgun (WGS) entry which is preliminary data.</text>
</comment>
<accession>A0AAD7AMM6</accession>
<feature type="transmembrane region" description="Helical" evidence="1">
    <location>
        <begin position="46"/>
        <end position="72"/>
    </location>
</feature>
<evidence type="ECO:0000256" key="1">
    <source>
        <dbReference type="SAM" id="Phobius"/>
    </source>
</evidence>
<reference evidence="2" key="1">
    <citation type="submission" date="2023-03" db="EMBL/GenBank/DDBJ databases">
        <title>Massive genome expansion in bonnet fungi (Mycena s.s.) driven by repeated elements and novel gene families across ecological guilds.</title>
        <authorList>
            <consortium name="Lawrence Berkeley National Laboratory"/>
            <person name="Harder C.B."/>
            <person name="Miyauchi S."/>
            <person name="Viragh M."/>
            <person name="Kuo A."/>
            <person name="Thoen E."/>
            <person name="Andreopoulos B."/>
            <person name="Lu D."/>
            <person name="Skrede I."/>
            <person name="Drula E."/>
            <person name="Henrissat B."/>
            <person name="Morin E."/>
            <person name="Kohler A."/>
            <person name="Barry K."/>
            <person name="LaButti K."/>
            <person name="Morin E."/>
            <person name="Salamov A."/>
            <person name="Lipzen A."/>
            <person name="Mereny Z."/>
            <person name="Hegedus B."/>
            <person name="Baldrian P."/>
            <person name="Stursova M."/>
            <person name="Weitz H."/>
            <person name="Taylor A."/>
            <person name="Grigoriev I.V."/>
            <person name="Nagy L.G."/>
            <person name="Martin F."/>
            <person name="Kauserud H."/>
        </authorList>
    </citation>
    <scope>NUCLEOTIDE SEQUENCE</scope>
    <source>
        <strain evidence="2">CBHHK002</strain>
    </source>
</reference>
<organism evidence="2 3">
    <name type="scientific">Mycena albidolilacea</name>
    <dbReference type="NCBI Taxonomy" id="1033008"/>
    <lineage>
        <taxon>Eukaryota</taxon>
        <taxon>Fungi</taxon>
        <taxon>Dikarya</taxon>
        <taxon>Basidiomycota</taxon>
        <taxon>Agaricomycotina</taxon>
        <taxon>Agaricomycetes</taxon>
        <taxon>Agaricomycetidae</taxon>
        <taxon>Agaricales</taxon>
        <taxon>Marasmiineae</taxon>
        <taxon>Mycenaceae</taxon>
        <taxon>Mycena</taxon>
    </lineage>
</organism>
<evidence type="ECO:0000313" key="2">
    <source>
        <dbReference type="EMBL" id="KAJ7362934.1"/>
    </source>
</evidence>
<name>A0AAD7AMM6_9AGAR</name>
<gene>
    <name evidence="2" type="ORF">DFH08DRAFT_951155</name>
</gene>
<evidence type="ECO:0000313" key="3">
    <source>
        <dbReference type="Proteomes" id="UP001218218"/>
    </source>
</evidence>
<proteinExistence type="predicted"/>
<keyword evidence="1" id="KW-1133">Transmembrane helix</keyword>
<sequence length="210" mass="22982">MTATLKKVSAIPSTIVSVFALVLSALAYVLQALFPATEPYTTAALVWLGAAAARGLTAFLLSISLAMLAVLVRNAHERLTGRPYRAAAHGAVHFFYFHISGAHPIYTPPLAPRRTSVPKHTSSPGRTSWCPRDGGIVRGWVMGWGVVWVRGGRALELVLALARREQLNRYYSCTSIFIGHRFFFRYAPAFDALQSRQPSCDCGPIPVRLS</sequence>
<dbReference type="EMBL" id="JARIHO010000004">
    <property type="protein sequence ID" value="KAJ7362934.1"/>
    <property type="molecule type" value="Genomic_DNA"/>
</dbReference>
<feature type="transmembrane region" description="Helical" evidence="1">
    <location>
        <begin position="12"/>
        <end position="34"/>
    </location>
</feature>